<sequence>MRQLMIQVPKGQGATVLQMAKACNGVNLVQTEVHDPDNHSDLVIVHVPNRQVEGLLTKLHDLSQVQITLFPTGVITLRPPESEVSQQVTNVQARSPVEIFLSGLQSVGSWKSFIGYAVAAGIIVWIGLFTNTSYLLVAAMLIAPFAGPAMNSAIAVARGDLQLLKQSLVRYFSALGVTIAIAFLLTMIFQQSIATSLMTDTSQVSIVAVLLPLTAGAAGALNLAQSERSSLVSGAAAGMLLAASLSPPAGIVGMAIAMGRWDMAHDGVFLLLLQLAGIQLSAALIFRVYGLSPQRSQYARGKKRVFPIGAGIALASLGLLLTWQLSDSPSLQRSSRAQRARTEVLSAIEETQLAQLIEANVRFTRPNREEQNMLLVEVYAQRQEGVTASTSDIHSALTQAIQRRLLNQGFNVTPLVSVTVLEALSQNQ</sequence>
<dbReference type="PANTHER" id="PTHR20992:SF9">
    <property type="entry name" value="AT15442P-RELATED"/>
    <property type="match status" value="1"/>
</dbReference>
<dbReference type="AlphaFoldDB" id="A0A8J8CJU9"/>
<feature type="transmembrane region" description="Helical" evidence="1">
    <location>
        <begin position="134"/>
        <end position="156"/>
    </location>
</feature>
<feature type="transmembrane region" description="Helical" evidence="1">
    <location>
        <begin position="110"/>
        <end position="128"/>
    </location>
</feature>
<dbReference type="Pfam" id="PF04087">
    <property type="entry name" value="DUF389"/>
    <property type="match status" value="1"/>
</dbReference>
<evidence type="ECO:0000256" key="1">
    <source>
        <dbReference type="SAM" id="Phobius"/>
    </source>
</evidence>
<dbReference type="PANTHER" id="PTHR20992">
    <property type="entry name" value="AT15442P-RELATED"/>
    <property type="match status" value="1"/>
</dbReference>
<comment type="caution">
    <text evidence="2">The sequence shown here is derived from an EMBL/GenBank/DDBJ whole genome shotgun (WGS) entry which is preliminary data.</text>
</comment>
<reference evidence="2" key="1">
    <citation type="submission" date="2019-12" db="EMBL/GenBank/DDBJ databases">
        <title>High-Quality draft genome sequences of three cyanobacteria isolated from the limestone walls of the Old Cathedral of Coimbra.</title>
        <authorList>
            <person name="Tiago I."/>
            <person name="Soares F."/>
            <person name="Portugal A."/>
        </authorList>
    </citation>
    <scope>NUCLEOTIDE SEQUENCE</scope>
    <source>
        <strain evidence="2">A</strain>
    </source>
</reference>
<dbReference type="InterPro" id="IPR005240">
    <property type="entry name" value="DUF389"/>
</dbReference>
<evidence type="ECO:0000313" key="3">
    <source>
        <dbReference type="Proteomes" id="UP000646053"/>
    </source>
</evidence>
<feature type="transmembrane region" description="Helical" evidence="1">
    <location>
        <begin position="268"/>
        <end position="289"/>
    </location>
</feature>
<keyword evidence="1" id="KW-1133">Transmembrane helix</keyword>
<feature type="transmembrane region" description="Helical" evidence="1">
    <location>
        <begin position="168"/>
        <end position="189"/>
    </location>
</feature>
<keyword evidence="1" id="KW-0472">Membrane</keyword>
<accession>A0A8J8CJU9</accession>
<name>A0A8J8CJU9_9CYAN</name>
<organism evidence="2 3">
    <name type="scientific">Myxacorys almedinensis A</name>
    <dbReference type="NCBI Taxonomy" id="2690445"/>
    <lineage>
        <taxon>Bacteria</taxon>
        <taxon>Bacillati</taxon>
        <taxon>Cyanobacteriota</taxon>
        <taxon>Cyanophyceae</taxon>
        <taxon>Leptolyngbyales</taxon>
        <taxon>Leptolyngbyaceae</taxon>
        <taxon>Myxacorys</taxon>
        <taxon>Myxacorys almedinensis</taxon>
    </lineage>
</organism>
<keyword evidence="3" id="KW-1185">Reference proteome</keyword>
<gene>
    <name evidence="2" type="ORF">GS601_01225</name>
</gene>
<evidence type="ECO:0000313" key="2">
    <source>
        <dbReference type="EMBL" id="NDJ15920.1"/>
    </source>
</evidence>
<dbReference type="RefSeq" id="WP_162421337.1">
    <property type="nucleotide sequence ID" value="NZ_WVIE01000001.1"/>
</dbReference>
<keyword evidence="1" id="KW-0812">Transmembrane</keyword>
<feature type="transmembrane region" description="Helical" evidence="1">
    <location>
        <begin position="204"/>
        <end position="224"/>
    </location>
</feature>
<protein>
    <submittedName>
        <fullName evidence="2">DUF389 domain-containing protein</fullName>
    </submittedName>
</protein>
<dbReference type="EMBL" id="WVIE01000001">
    <property type="protein sequence ID" value="NDJ15920.1"/>
    <property type="molecule type" value="Genomic_DNA"/>
</dbReference>
<feature type="transmembrane region" description="Helical" evidence="1">
    <location>
        <begin position="305"/>
        <end position="325"/>
    </location>
</feature>
<dbReference type="Proteomes" id="UP000646053">
    <property type="component" value="Unassembled WGS sequence"/>
</dbReference>
<feature type="transmembrane region" description="Helical" evidence="1">
    <location>
        <begin position="231"/>
        <end position="256"/>
    </location>
</feature>
<proteinExistence type="predicted"/>